<dbReference type="EMBL" id="PDCK01000042">
    <property type="protein sequence ID" value="PRQ39226.1"/>
    <property type="molecule type" value="Genomic_DNA"/>
</dbReference>
<organism evidence="1 2">
    <name type="scientific">Rosa chinensis</name>
    <name type="common">China rose</name>
    <dbReference type="NCBI Taxonomy" id="74649"/>
    <lineage>
        <taxon>Eukaryota</taxon>
        <taxon>Viridiplantae</taxon>
        <taxon>Streptophyta</taxon>
        <taxon>Embryophyta</taxon>
        <taxon>Tracheophyta</taxon>
        <taxon>Spermatophyta</taxon>
        <taxon>Magnoliopsida</taxon>
        <taxon>eudicotyledons</taxon>
        <taxon>Gunneridae</taxon>
        <taxon>Pentapetalae</taxon>
        <taxon>rosids</taxon>
        <taxon>fabids</taxon>
        <taxon>Rosales</taxon>
        <taxon>Rosaceae</taxon>
        <taxon>Rosoideae</taxon>
        <taxon>Rosoideae incertae sedis</taxon>
        <taxon>Rosa</taxon>
    </lineage>
</organism>
<accession>A0A2P6QYK8</accession>
<proteinExistence type="predicted"/>
<comment type="caution">
    <text evidence="1">The sequence shown here is derived from an EMBL/GenBank/DDBJ whole genome shotgun (WGS) entry which is preliminary data.</text>
</comment>
<reference evidence="1 2" key="1">
    <citation type="journal article" date="2018" name="Nat. Genet.">
        <title>The Rosa genome provides new insights in the design of modern roses.</title>
        <authorList>
            <person name="Bendahmane M."/>
        </authorList>
    </citation>
    <scope>NUCLEOTIDE SEQUENCE [LARGE SCALE GENOMIC DNA]</scope>
    <source>
        <strain evidence="2">cv. Old Blush</strain>
    </source>
</reference>
<protein>
    <submittedName>
        <fullName evidence="1">Uncharacterized protein</fullName>
    </submittedName>
</protein>
<name>A0A2P6QYK8_ROSCH</name>
<evidence type="ECO:0000313" key="1">
    <source>
        <dbReference type="EMBL" id="PRQ39226.1"/>
    </source>
</evidence>
<evidence type="ECO:0000313" key="2">
    <source>
        <dbReference type="Proteomes" id="UP000238479"/>
    </source>
</evidence>
<gene>
    <name evidence="1" type="ORF">RchiOBHm_Chr4g0422821</name>
</gene>
<dbReference type="Proteomes" id="UP000238479">
    <property type="component" value="Chromosome 4"/>
</dbReference>
<sequence>MMGAYELLEIVRGKCRWGVYYRCVKESKIIKIQKGWLFLFGFYWRKKKRERIE</sequence>
<dbReference type="Gramene" id="PRQ39226">
    <property type="protein sequence ID" value="PRQ39226"/>
    <property type="gene ID" value="RchiOBHm_Chr4g0422821"/>
</dbReference>
<dbReference type="AlphaFoldDB" id="A0A2P6QYK8"/>
<keyword evidence="2" id="KW-1185">Reference proteome</keyword>